<dbReference type="EMBL" id="QTSX02005870">
    <property type="protein sequence ID" value="KAJ9056810.1"/>
    <property type="molecule type" value="Genomic_DNA"/>
</dbReference>
<proteinExistence type="predicted"/>
<accession>A0ACC2S3C3</accession>
<evidence type="ECO:0000313" key="1">
    <source>
        <dbReference type="EMBL" id="KAJ9056810.1"/>
    </source>
</evidence>
<reference evidence="1" key="1">
    <citation type="submission" date="2022-04" db="EMBL/GenBank/DDBJ databases">
        <title>Genome of the entomopathogenic fungus Entomophthora muscae.</title>
        <authorList>
            <person name="Elya C."/>
            <person name="Lovett B.R."/>
            <person name="Lee E."/>
            <person name="Macias A.M."/>
            <person name="Hajek A.E."/>
            <person name="De Bivort B.L."/>
            <person name="Kasson M.T."/>
            <person name="De Fine Licht H.H."/>
            <person name="Stajich J.E."/>
        </authorList>
    </citation>
    <scope>NUCLEOTIDE SEQUENCE</scope>
    <source>
        <strain evidence="1">Berkeley</strain>
    </source>
</reference>
<dbReference type="Proteomes" id="UP001165960">
    <property type="component" value="Unassembled WGS sequence"/>
</dbReference>
<keyword evidence="2" id="KW-1185">Reference proteome</keyword>
<gene>
    <name evidence="1" type="ORF">DSO57_1029168</name>
</gene>
<comment type="caution">
    <text evidence="1">The sequence shown here is derived from an EMBL/GenBank/DDBJ whole genome shotgun (WGS) entry which is preliminary data.</text>
</comment>
<evidence type="ECO:0000313" key="2">
    <source>
        <dbReference type="Proteomes" id="UP001165960"/>
    </source>
</evidence>
<protein>
    <submittedName>
        <fullName evidence="1">Uncharacterized protein</fullName>
    </submittedName>
</protein>
<name>A0ACC2S3C3_9FUNG</name>
<sequence>MLRQGGKDCLQVFMVLFYQGAVDNDIVQVYQGIVATEFPDLPANISYNTQGTLNELPLDVSNNMNQSDGNIEFKALSPNWELYQFDLLIHAQVIPQL</sequence>
<organism evidence="1 2">
    <name type="scientific">Entomophthora muscae</name>
    <dbReference type="NCBI Taxonomy" id="34485"/>
    <lineage>
        <taxon>Eukaryota</taxon>
        <taxon>Fungi</taxon>
        <taxon>Fungi incertae sedis</taxon>
        <taxon>Zoopagomycota</taxon>
        <taxon>Entomophthoromycotina</taxon>
        <taxon>Entomophthoromycetes</taxon>
        <taxon>Entomophthorales</taxon>
        <taxon>Entomophthoraceae</taxon>
        <taxon>Entomophthora</taxon>
    </lineage>
</organism>